<keyword evidence="2" id="KW-0223">Dioxygenase</keyword>
<organism evidence="2 3">
    <name type="scientific">Cellvibrio mixtus</name>
    <dbReference type="NCBI Taxonomy" id="39650"/>
    <lineage>
        <taxon>Bacteria</taxon>
        <taxon>Pseudomonadati</taxon>
        <taxon>Pseudomonadota</taxon>
        <taxon>Gammaproteobacteria</taxon>
        <taxon>Cellvibrionales</taxon>
        <taxon>Cellvibrionaceae</taxon>
        <taxon>Cellvibrio</taxon>
    </lineage>
</organism>
<feature type="domain" description="VOC" evidence="1">
    <location>
        <begin position="3"/>
        <end position="127"/>
    </location>
</feature>
<dbReference type="InterPro" id="IPR053863">
    <property type="entry name" value="Glyoxy/Ble-like_N"/>
</dbReference>
<dbReference type="Pfam" id="PF22677">
    <property type="entry name" value="Ble-like_N"/>
    <property type="match status" value="1"/>
</dbReference>
<dbReference type="InterPro" id="IPR037523">
    <property type="entry name" value="VOC_core"/>
</dbReference>
<dbReference type="Proteomes" id="UP000216101">
    <property type="component" value="Unassembled WGS sequence"/>
</dbReference>
<dbReference type="PANTHER" id="PTHR36503:SF2">
    <property type="entry name" value="BLR2408 PROTEIN"/>
    <property type="match status" value="1"/>
</dbReference>
<dbReference type="InterPro" id="IPR029068">
    <property type="entry name" value="Glyas_Bleomycin-R_OHBP_Dase"/>
</dbReference>
<dbReference type="CDD" id="cd09012">
    <property type="entry name" value="VOC_like"/>
    <property type="match status" value="1"/>
</dbReference>
<name>A0A266QC81_9GAMM</name>
<protein>
    <submittedName>
        <fullName evidence="2">Glyoxalase/bleomycin resistance/extradiol dioxygenase family protein</fullName>
    </submittedName>
</protein>
<reference evidence="3" key="1">
    <citation type="submission" date="2017-05" db="EMBL/GenBank/DDBJ databases">
        <authorList>
            <person name="Barney B.M."/>
        </authorList>
    </citation>
    <scope>NUCLEOTIDE SEQUENCE [LARGE SCALE GENOMIC DNA]</scope>
    <source>
        <strain evidence="3">PSBB022</strain>
    </source>
</reference>
<keyword evidence="2" id="KW-0560">Oxidoreductase</keyword>
<dbReference type="AlphaFoldDB" id="A0A266QC81"/>
<dbReference type="PROSITE" id="PS51819">
    <property type="entry name" value="VOC"/>
    <property type="match status" value="1"/>
</dbReference>
<dbReference type="EMBL" id="NHNI01000001">
    <property type="protein sequence ID" value="OZY86949.1"/>
    <property type="molecule type" value="Genomic_DNA"/>
</dbReference>
<proteinExistence type="predicted"/>
<accession>A0A266QC81</accession>
<dbReference type="GO" id="GO:0051213">
    <property type="term" value="F:dioxygenase activity"/>
    <property type="evidence" value="ECO:0007669"/>
    <property type="project" value="UniProtKB-KW"/>
</dbReference>
<comment type="caution">
    <text evidence="2">The sequence shown here is derived from an EMBL/GenBank/DDBJ whole genome shotgun (WGS) entry which is preliminary data.</text>
</comment>
<sequence>MPTQVFINLPVKDLEKSKAFFAHLGYSFNPQFTNEQAACMVISDTIYVMLLTEPFFQGFTKKTIADGHSSKEVLICLSCESREAVDEMVKKAWEAGGTAPMPAQDHGFMYYHSFEDLDGHHWEVMYMDPTHIQE</sequence>
<dbReference type="Gene3D" id="3.10.180.10">
    <property type="entry name" value="2,3-Dihydroxybiphenyl 1,2-Dioxygenase, domain 1"/>
    <property type="match status" value="1"/>
</dbReference>
<dbReference type="PANTHER" id="PTHR36503">
    <property type="entry name" value="BLR2520 PROTEIN"/>
    <property type="match status" value="1"/>
</dbReference>
<dbReference type="RefSeq" id="WP_094984473.1">
    <property type="nucleotide sequence ID" value="NZ_NHNI01000001.1"/>
</dbReference>
<evidence type="ECO:0000313" key="3">
    <source>
        <dbReference type="Proteomes" id="UP000216101"/>
    </source>
</evidence>
<evidence type="ECO:0000259" key="1">
    <source>
        <dbReference type="PROSITE" id="PS51819"/>
    </source>
</evidence>
<gene>
    <name evidence="2" type="ORF">CBP51_08150</name>
</gene>
<keyword evidence="3" id="KW-1185">Reference proteome</keyword>
<evidence type="ECO:0000313" key="2">
    <source>
        <dbReference type="EMBL" id="OZY86949.1"/>
    </source>
</evidence>
<dbReference type="SUPFAM" id="SSF54593">
    <property type="entry name" value="Glyoxalase/Bleomycin resistance protein/Dihydroxybiphenyl dioxygenase"/>
    <property type="match status" value="1"/>
</dbReference>